<dbReference type="AlphaFoldDB" id="A0A7K0BLR1"/>
<keyword evidence="1" id="KW-0456">Lyase</keyword>
<comment type="similarity">
    <text evidence="3">Belongs to the C-glycoside deglycosidase beta subunit family.</text>
</comment>
<evidence type="ECO:0000256" key="4">
    <source>
        <dbReference type="ARBA" id="ARBA00047208"/>
    </source>
</evidence>
<gene>
    <name evidence="6" type="ORF">ACRB68_01180</name>
</gene>
<organism evidence="6 7">
    <name type="scientific">Actinomadura macrotermitis</name>
    <dbReference type="NCBI Taxonomy" id="2585200"/>
    <lineage>
        <taxon>Bacteria</taxon>
        <taxon>Bacillati</taxon>
        <taxon>Actinomycetota</taxon>
        <taxon>Actinomycetes</taxon>
        <taxon>Streptosporangiales</taxon>
        <taxon>Thermomonosporaceae</taxon>
        <taxon>Actinomadura</taxon>
    </lineage>
</organism>
<evidence type="ECO:0000259" key="5">
    <source>
        <dbReference type="Pfam" id="PF19906"/>
    </source>
</evidence>
<comment type="caution">
    <text evidence="6">The sequence shown here is derived from an EMBL/GenBank/DDBJ whole genome shotgun (WGS) entry which is preliminary data.</text>
</comment>
<evidence type="ECO:0000256" key="2">
    <source>
        <dbReference type="ARBA" id="ARBA00023277"/>
    </source>
</evidence>
<dbReference type="EMBL" id="WEGH01000001">
    <property type="protein sequence ID" value="MQY02091.1"/>
    <property type="molecule type" value="Genomic_DNA"/>
</dbReference>
<evidence type="ECO:0000313" key="6">
    <source>
        <dbReference type="EMBL" id="MQY02091.1"/>
    </source>
</evidence>
<accession>A0A7K0BLR1</accession>
<dbReference type="OrthoDB" id="1494151at2"/>
<evidence type="ECO:0000313" key="7">
    <source>
        <dbReference type="Proteomes" id="UP000487268"/>
    </source>
</evidence>
<dbReference type="RefSeq" id="WP_153530375.1">
    <property type="nucleotide sequence ID" value="NZ_WEGH01000001.1"/>
</dbReference>
<evidence type="ECO:0000256" key="3">
    <source>
        <dbReference type="ARBA" id="ARBA00046336"/>
    </source>
</evidence>
<name>A0A7K0BLR1_9ACTN</name>
<protein>
    <recommendedName>
        <fullName evidence="4">C-deglycosylation enzyme beta subunit</fullName>
    </recommendedName>
</protein>
<proteinExistence type="inferred from homology"/>
<dbReference type="GO" id="GO:0016829">
    <property type="term" value="F:lyase activity"/>
    <property type="evidence" value="ECO:0007669"/>
    <property type="project" value="UniProtKB-KW"/>
</dbReference>
<feature type="domain" description="C-glycoside deglycosidase beta subunit" evidence="5">
    <location>
        <begin position="16"/>
        <end position="109"/>
    </location>
</feature>
<dbReference type="Proteomes" id="UP000487268">
    <property type="component" value="Unassembled WGS sequence"/>
</dbReference>
<dbReference type="InterPro" id="IPR045959">
    <property type="entry name" value="CGDB"/>
</dbReference>
<reference evidence="6 7" key="1">
    <citation type="submission" date="2019-10" db="EMBL/GenBank/DDBJ databases">
        <title>Actinomadura rubteroloni sp. nov. and Actinomadura macrotermitis sp. nov., isolated from the gut of fungus growing-termite Macrotermes natalensis.</title>
        <authorList>
            <person name="Benndorf R."/>
            <person name="Martin K."/>
            <person name="Kuefner M."/>
            <person name="De Beer W."/>
            <person name="Kaster A.-K."/>
            <person name="Vollmers J."/>
            <person name="Poulsen M."/>
            <person name="Beemelmanns C."/>
        </authorList>
    </citation>
    <scope>NUCLEOTIDE SEQUENCE [LARGE SCALE GENOMIC DNA]</scope>
    <source>
        <strain evidence="6 7">RB68</strain>
    </source>
</reference>
<dbReference type="Pfam" id="PF19906">
    <property type="entry name" value="CGDB"/>
    <property type="match status" value="1"/>
</dbReference>
<keyword evidence="2" id="KW-0119">Carbohydrate metabolism</keyword>
<sequence length="134" mass="14613">MFRERIIVDDSLAVTPDGYELAVRLPWYRALPVSAIEQLEVTLDGARAPDDAITFEVNGRARTLAEARGDWDDVWYVLDDALVRVAAPAPGPAGGTHELQVVLGVRIPYLPVAGKPLLMTERCTKTMPAKETAA</sequence>
<evidence type="ECO:0000256" key="1">
    <source>
        <dbReference type="ARBA" id="ARBA00023239"/>
    </source>
</evidence>
<keyword evidence="7" id="KW-1185">Reference proteome</keyword>